<accession>M2YBV0</accession>
<comment type="caution">
    <text evidence="5">The sequence shown here is derived from an EMBL/GenBank/DDBJ whole genome shotgun (WGS) entry which is preliminary data.</text>
</comment>
<protein>
    <recommendedName>
        <fullName evidence="7">GerMN domain-containing protein</fullName>
    </recommendedName>
</protein>
<dbReference type="Pfam" id="PF10646">
    <property type="entry name" value="Germane"/>
    <property type="match status" value="1"/>
</dbReference>
<evidence type="ECO:0008006" key="7">
    <source>
        <dbReference type="Google" id="ProtNLM"/>
    </source>
</evidence>
<feature type="domain" description="GerMN" evidence="2">
    <location>
        <begin position="190"/>
        <end position="303"/>
    </location>
</feature>
<evidence type="ECO:0000256" key="1">
    <source>
        <dbReference type="SAM" id="MobiDB-lite"/>
    </source>
</evidence>
<feature type="domain" description="Lipoprotein LpqB N-terminal" evidence="4">
    <location>
        <begin position="65"/>
        <end position="181"/>
    </location>
</feature>
<evidence type="ECO:0000259" key="4">
    <source>
        <dbReference type="Pfam" id="PF25976"/>
    </source>
</evidence>
<dbReference type="InterPro" id="IPR019606">
    <property type="entry name" value="GerMN"/>
</dbReference>
<feature type="domain" description="Lipoprotein LpqB C-terminal" evidence="3">
    <location>
        <begin position="331"/>
        <end position="573"/>
    </location>
</feature>
<dbReference type="AlphaFoldDB" id="M2YBV0"/>
<dbReference type="RefSeq" id="WP_006215315.1">
    <property type="nucleotide sequence ID" value="NZ_ANHZ02000018.1"/>
</dbReference>
<dbReference type="InterPro" id="IPR059026">
    <property type="entry name" value="LpqB_N"/>
</dbReference>
<sequence length="579" mass="60906">MSQDIPDPRAAGARGSRARLALSMGVVGSLVLGGCASIPTSGPVHVAEPPTSSTTESAEPEFAAPAPGASPEQIVTDFLAAGQGAAEDYAAARRYLAPELADSWRPGQQTYVFSGEAGIQQGLEDDQVRVSVDTRAQIDINGIMNRQEPGSTDEFDLELTQVDGEWRISSAPDAVLIPATNLDDVYQPYNLYFMEPGGEYAVPDPRWFPDRPVVSTQLMRALINGPAPYLDGAVRSHIPEGAELAEGSTVPIQDGGASVEMTIPDFSTADLETTQGIYGQIMLTLQDLESVDSVAMSVNDSAVELAPDEAADLPSTVASVPGRQIALRDEELVFHQGGQISPVPELADVLEGRSPAAPAMSREMDQFAALADEAETMVTFSSAAPRPVDRVSGSGLTDPSVDQHGWAWTADDEGAVSTASIDEPGRPALQVQADSLEGVPIASLRVSRGGTRALILTDEGDDSRILLAGIIRRGDGEPVRLNDPQLVDLDAVEPPAYAAWISDSAFVVAAEGDSSSTPEVYDVSGRHRSLPTVVDGVQNIAGGDGEGEIYVESDGELRLLTGEAWSPQTDEVSDVAYAG</sequence>
<dbReference type="Pfam" id="PF10647">
    <property type="entry name" value="Gmad1"/>
    <property type="match status" value="1"/>
</dbReference>
<evidence type="ECO:0000259" key="3">
    <source>
        <dbReference type="Pfam" id="PF10647"/>
    </source>
</evidence>
<keyword evidence="6" id="KW-1185">Reference proteome</keyword>
<dbReference type="InterPro" id="IPR018910">
    <property type="entry name" value="LpqB_C"/>
</dbReference>
<name>M2YBV0_9MICC</name>
<evidence type="ECO:0000259" key="2">
    <source>
        <dbReference type="Pfam" id="PF10646"/>
    </source>
</evidence>
<dbReference type="Pfam" id="PF25976">
    <property type="entry name" value="LpqB_N"/>
    <property type="match status" value="1"/>
</dbReference>
<reference evidence="5 6" key="1">
    <citation type="journal article" date="2014" name="Genome Announc.">
        <title>Draft Genome Sequence of Kocuria palustris PEL.</title>
        <authorList>
            <person name="Sharma G."/>
            <person name="Khatri I."/>
            <person name="Subramanian S."/>
        </authorList>
    </citation>
    <scope>NUCLEOTIDE SEQUENCE [LARGE SCALE GENOMIC DNA]</scope>
    <source>
        <strain evidence="5 6">PEL</strain>
    </source>
</reference>
<organism evidence="5 6">
    <name type="scientific">Kocuria palustris PEL</name>
    <dbReference type="NCBI Taxonomy" id="1236550"/>
    <lineage>
        <taxon>Bacteria</taxon>
        <taxon>Bacillati</taxon>
        <taxon>Actinomycetota</taxon>
        <taxon>Actinomycetes</taxon>
        <taxon>Micrococcales</taxon>
        <taxon>Micrococcaceae</taxon>
        <taxon>Kocuria</taxon>
    </lineage>
</organism>
<feature type="compositionally biased region" description="Low complexity" evidence="1">
    <location>
        <begin position="47"/>
        <end position="69"/>
    </location>
</feature>
<evidence type="ECO:0000313" key="6">
    <source>
        <dbReference type="Proteomes" id="UP000009877"/>
    </source>
</evidence>
<dbReference type="STRING" id="71999.KPaMU14_03705"/>
<dbReference type="Proteomes" id="UP000009877">
    <property type="component" value="Unassembled WGS sequence"/>
</dbReference>
<proteinExistence type="predicted"/>
<dbReference type="EMBL" id="ANHZ02000018">
    <property type="protein sequence ID" value="EME36119.1"/>
    <property type="molecule type" value="Genomic_DNA"/>
</dbReference>
<gene>
    <name evidence="5" type="ORF">C884_00887</name>
</gene>
<evidence type="ECO:0000313" key="5">
    <source>
        <dbReference type="EMBL" id="EME36119.1"/>
    </source>
</evidence>
<feature type="region of interest" description="Disordered" evidence="1">
    <location>
        <begin position="39"/>
        <end position="69"/>
    </location>
</feature>